<keyword evidence="1" id="KW-0812">Transmembrane</keyword>
<feature type="transmembrane region" description="Helical" evidence="1">
    <location>
        <begin position="20"/>
        <end position="40"/>
    </location>
</feature>
<organism evidence="3 4">
    <name type="scientific">Camellia sinensis var. sinensis</name>
    <name type="common">China tea</name>
    <dbReference type="NCBI Taxonomy" id="542762"/>
    <lineage>
        <taxon>Eukaryota</taxon>
        <taxon>Viridiplantae</taxon>
        <taxon>Streptophyta</taxon>
        <taxon>Embryophyta</taxon>
        <taxon>Tracheophyta</taxon>
        <taxon>Spermatophyta</taxon>
        <taxon>Magnoliopsida</taxon>
        <taxon>eudicotyledons</taxon>
        <taxon>Gunneridae</taxon>
        <taxon>Pentapetalae</taxon>
        <taxon>asterids</taxon>
        <taxon>Ericales</taxon>
        <taxon>Theaceae</taxon>
        <taxon>Camellia</taxon>
    </lineage>
</organism>
<keyword evidence="1" id="KW-0472">Membrane</keyword>
<feature type="transmembrane region" description="Helical" evidence="1">
    <location>
        <begin position="156"/>
        <end position="174"/>
    </location>
</feature>
<feature type="transmembrane region" description="Helical" evidence="1">
    <location>
        <begin position="90"/>
        <end position="112"/>
    </location>
</feature>
<evidence type="ECO:0000259" key="2">
    <source>
        <dbReference type="Pfam" id="PF02364"/>
    </source>
</evidence>
<feature type="transmembrane region" description="Helical" evidence="1">
    <location>
        <begin position="483"/>
        <end position="504"/>
    </location>
</feature>
<dbReference type="GO" id="GO:0000148">
    <property type="term" value="C:1,3-beta-D-glucan synthase complex"/>
    <property type="evidence" value="ECO:0007669"/>
    <property type="project" value="InterPro"/>
</dbReference>
<dbReference type="Proteomes" id="UP000306102">
    <property type="component" value="Unassembled WGS sequence"/>
</dbReference>
<dbReference type="InterPro" id="IPR003440">
    <property type="entry name" value="Glyco_trans_48_dom"/>
</dbReference>
<evidence type="ECO:0000256" key="1">
    <source>
        <dbReference type="SAM" id="Phobius"/>
    </source>
</evidence>
<proteinExistence type="predicted"/>
<feature type="domain" description="Glycosyl transferase 48" evidence="2">
    <location>
        <begin position="23"/>
        <end position="266"/>
    </location>
</feature>
<evidence type="ECO:0000313" key="3">
    <source>
        <dbReference type="EMBL" id="THG11344.1"/>
    </source>
</evidence>
<accession>A0A4S4E6Y4</accession>
<dbReference type="GO" id="GO:0005886">
    <property type="term" value="C:plasma membrane"/>
    <property type="evidence" value="ECO:0007669"/>
    <property type="project" value="TreeGrafter"/>
</dbReference>
<feature type="transmembrane region" description="Helical" evidence="1">
    <location>
        <begin position="61"/>
        <end position="84"/>
    </location>
</feature>
<dbReference type="AlphaFoldDB" id="A0A4S4E6Y4"/>
<feature type="transmembrane region" description="Helical" evidence="1">
    <location>
        <begin position="454"/>
        <end position="477"/>
    </location>
</feature>
<name>A0A4S4E6Y4_CAMSN</name>
<comment type="caution">
    <text evidence="3">The sequence shown here is derived from an EMBL/GenBank/DDBJ whole genome shotgun (WGS) entry which is preliminary data.</text>
</comment>
<dbReference type="GO" id="GO:0003843">
    <property type="term" value="F:1,3-beta-D-glucan synthase activity"/>
    <property type="evidence" value="ECO:0007669"/>
    <property type="project" value="InterPro"/>
</dbReference>
<evidence type="ECO:0000313" key="4">
    <source>
        <dbReference type="Proteomes" id="UP000306102"/>
    </source>
</evidence>
<sequence length="579" mass="65280">MLHVIITQIKAESLTGLLTYVQLTVLTVYIFLYGRAYLALSGVGESIQQRADVLNNAALNAALNAQFLFQIGIFTAVPMILGFILEQGFFRAVVSFVTMQLQLCTIFFTFSLGTKTHYFGRTILHGDAKYQATGRGFVVRHIKFAENYRLYSRSHFVKGMEVVLLLVVYLAYGYNEGSALSYILLTVSSWFMAISWLFAPYLFNPSGFEWQKTVEDFRDWTNWLLYRGGIGVKGGESWEAWWDAELMTCGSPRAQLDSISLLDLLDTIKQQSQSQLLNGSDYLSDVLIRIAIVLSILKMEVNFAASWFTSTESEIFQVLQPRERGAETNLNLRFPGAAIEIPRGLINLESFSHELDYEMWFKIAKTNPRLGFLGSMYDHQGLFAHIRSFSGRMMETILSLRFFIFQYGVVYKLHVQGSNTSLSVYGFSWIVLAVLIILFKVFTFSQKISVNFQLLLRFIQGLSFLLAVAGVAVAVIFTKLSVADIFASILAFVPTGWGILSIAVAWKPLIKKLGLWKSVRSIARLYDAGMGMLIFIPIALCSWFPFISTFQTRLMFNQAFSRGLEISLILAGNNPNTGL</sequence>
<dbReference type="PANTHER" id="PTHR12741:SF47">
    <property type="entry name" value="CALLOSE SYNTHASE 9"/>
    <property type="match status" value="1"/>
</dbReference>
<feature type="transmembrane region" description="Helical" evidence="1">
    <location>
        <begin position="393"/>
        <end position="410"/>
    </location>
</feature>
<keyword evidence="4" id="KW-1185">Reference proteome</keyword>
<keyword evidence="1" id="KW-1133">Transmembrane helix</keyword>
<feature type="transmembrane region" description="Helical" evidence="1">
    <location>
        <begin position="525"/>
        <end position="546"/>
    </location>
</feature>
<reference evidence="3 4" key="1">
    <citation type="journal article" date="2018" name="Proc. Natl. Acad. Sci. U.S.A.">
        <title>Draft genome sequence of Camellia sinensis var. sinensis provides insights into the evolution of the tea genome and tea quality.</title>
        <authorList>
            <person name="Wei C."/>
            <person name="Yang H."/>
            <person name="Wang S."/>
            <person name="Zhao J."/>
            <person name="Liu C."/>
            <person name="Gao L."/>
            <person name="Xia E."/>
            <person name="Lu Y."/>
            <person name="Tai Y."/>
            <person name="She G."/>
            <person name="Sun J."/>
            <person name="Cao H."/>
            <person name="Tong W."/>
            <person name="Gao Q."/>
            <person name="Li Y."/>
            <person name="Deng W."/>
            <person name="Jiang X."/>
            <person name="Wang W."/>
            <person name="Chen Q."/>
            <person name="Zhang S."/>
            <person name="Li H."/>
            <person name="Wu J."/>
            <person name="Wang P."/>
            <person name="Li P."/>
            <person name="Shi C."/>
            <person name="Zheng F."/>
            <person name="Jian J."/>
            <person name="Huang B."/>
            <person name="Shan D."/>
            <person name="Shi M."/>
            <person name="Fang C."/>
            <person name="Yue Y."/>
            <person name="Li F."/>
            <person name="Li D."/>
            <person name="Wei S."/>
            <person name="Han B."/>
            <person name="Jiang C."/>
            <person name="Yin Y."/>
            <person name="Xia T."/>
            <person name="Zhang Z."/>
            <person name="Bennetzen J.L."/>
            <person name="Zhao S."/>
            <person name="Wan X."/>
        </authorList>
    </citation>
    <scope>NUCLEOTIDE SEQUENCE [LARGE SCALE GENOMIC DNA]</scope>
    <source>
        <strain evidence="4">cv. Shuchazao</strain>
        <tissue evidence="3">Leaf</tissue>
    </source>
</reference>
<dbReference type="EMBL" id="SDRB02007329">
    <property type="protein sequence ID" value="THG11344.1"/>
    <property type="molecule type" value="Genomic_DNA"/>
</dbReference>
<dbReference type="STRING" id="542762.A0A4S4E6Y4"/>
<dbReference type="Pfam" id="PF02364">
    <property type="entry name" value="Glucan_synthase"/>
    <property type="match status" value="1"/>
</dbReference>
<dbReference type="GO" id="GO:0006075">
    <property type="term" value="P:(1-&gt;3)-beta-D-glucan biosynthetic process"/>
    <property type="evidence" value="ECO:0007669"/>
    <property type="project" value="InterPro"/>
</dbReference>
<feature type="transmembrane region" description="Helical" evidence="1">
    <location>
        <begin position="422"/>
        <end position="442"/>
    </location>
</feature>
<gene>
    <name evidence="3" type="ORF">TEA_027761</name>
</gene>
<protein>
    <recommendedName>
        <fullName evidence="2">Glycosyl transferase 48 domain-containing protein</fullName>
    </recommendedName>
</protein>
<feature type="transmembrane region" description="Helical" evidence="1">
    <location>
        <begin position="180"/>
        <end position="203"/>
    </location>
</feature>
<dbReference type="PANTHER" id="PTHR12741">
    <property type="entry name" value="LYST-INTERACTING PROTEIN LIP5 DOPAMINE RESPONSIVE PROTEIN DRG-1"/>
    <property type="match status" value="1"/>
</dbReference>